<keyword evidence="1" id="KW-1133">Transmembrane helix</keyword>
<dbReference type="RefSeq" id="WP_126380650.1">
    <property type="nucleotide sequence ID" value="NZ_AP017378.1"/>
</dbReference>
<evidence type="ECO:0000313" key="3">
    <source>
        <dbReference type="Proteomes" id="UP000269883"/>
    </source>
</evidence>
<gene>
    <name evidence="2" type="ORF">DFE_2892</name>
</gene>
<dbReference type="Pfam" id="PF04367">
    <property type="entry name" value="DUF502"/>
    <property type="match status" value="1"/>
</dbReference>
<dbReference type="OrthoDB" id="9780267at2"/>
<dbReference type="KEGG" id="dfl:DFE_2892"/>
<dbReference type="PANTHER" id="PTHR31876">
    <property type="entry name" value="COV-LIKE PROTEIN 1"/>
    <property type="match status" value="1"/>
</dbReference>
<protein>
    <recommendedName>
        <fullName evidence="4">Transporter</fullName>
    </recommendedName>
</protein>
<evidence type="ECO:0000256" key="1">
    <source>
        <dbReference type="SAM" id="Phobius"/>
    </source>
</evidence>
<keyword evidence="3" id="KW-1185">Reference proteome</keyword>
<feature type="transmembrane region" description="Helical" evidence="1">
    <location>
        <begin position="64"/>
        <end position="85"/>
    </location>
</feature>
<proteinExistence type="predicted"/>
<keyword evidence="1" id="KW-0812">Transmembrane</keyword>
<sequence>MCSKQRTGLLGLLKGALKTNLIAGLLVVIPLAATAFFLGVIFRWADKILLLIPEPFRPENYLPFNIPGLGIILLVMALFLIGFLARNILGRTLVRLGERIMNNIPLVNKFYQAVKQLVETIFIGGGKDFKRVVLIEYPRKGIYALAYVTGKTYPEFQNKTDKPVINLFLPTTPNPTSGFYLLVPEEDVITLDISVEDSFKILISGGIINPDEVKRSGGSE</sequence>
<evidence type="ECO:0000313" key="2">
    <source>
        <dbReference type="EMBL" id="BBD09618.1"/>
    </source>
</evidence>
<accession>A0A2Z6B2E7</accession>
<dbReference type="EMBL" id="AP017378">
    <property type="protein sequence ID" value="BBD09618.1"/>
    <property type="molecule type" value="Genomic_DNA"/>
</dbReference>
<dbReference type="PANTHER" id="PTHR31876:SF26">
    <property type="entry name" value="PROTEIN LIKE COV 2"/>
    <property type="match status" value="1"/>
</dbReference>
<name>A0A2Z6B2E7_9BACT</name>
<evidence type="ECO:0008006" key="4">
    <source>
        <dbReference type="Google" id="ProtNLM"/>
    </source>
</evidence>
<keyword evidence="1" id="KW-0472">Membrane</keyword>
<dbReference type="AlphaFoldDB" id="A0A2Z6B2E7"/>
<reference evidence="2 3" key="1">
    <citation type="journal article" date="2018" name="Sci. Adv.">
        <title>Multi-heme cytochromes provide a pathway for survival in energy-limited environments.</title>
        <authorList>
            <person name="Deng X."/>
            <person name="Dohmae N."/>
            <person name="Nealson K.H."/>
            <person name="Hashimoto K."/>
            <person name="Okamoto A."/>
        </authorList>
    </citation>
    <scope>NUCLEOTIDE SEQUENCE [LARGE SCALE GENOMIC DNA]</scope>
    <source>
        <strain evidence="2 3">IS5</strain>
    </source>
</reference>
<dbReference type="Proteomes" id="UP000269883">
    <property type="component" value="Chromosome"/>
</dbReference>
<feature type="transmembrane region" description="Helical" evidence="1">
    <location>
        <begin position="21"/>
        <end position="44"/>
    </location>
</feature>
<dbReference type="InterPro" id="IPR007462">
    <property type="entry name" value="COV1-like"/>
</dbReference>
<organism evidence="2 3">
    <name type="scientific">Desulfovibrio ferrophilus</name>
    <dbReference type="NCBI Taxonomy" id="241368"/>
    <lineage>
        <taxon>Bacteria</taxon>
        <taxon>Pseudomonadati</taxon>
        <taxon>Thermodesulfobacteriota</taxon>
        <taxon>Desulfovibrionia</taxon>
        <taxon>Desulfovibrionales</taxon>
        <taxon>Desulfovibrionaceae</taxon>
        <taxon>Desulfovibrio</taxon>
    </lineage>
</organism>